<evidence type="ECO:0000313" key="1">
    <source>
        <dbReference type="EMBL" id="SSA34244.1"/>
    </source>
</evidence>
<dbReference type="AlphaFoldDB" id="A0A2Y8ZQU7"/>
<dbReference type="Proteomes" id="UP000250028">
    <property type="component" value="Unassembled WGS sequence"/>
</dbReference>
<proteinExistence type="predicted"/>
<evidence type="ECO:0000313" key="2">
    <source>
        <dbReference type="Proteomes" id="UP000250028"/>
    </source>
</evidence>
<keyword evidence="2" id="KW-1185">Reference proteome</keyword>
<organism evidence="1 2">
    <name type="scientific">Branchiibius hedensis</name>
    <dbReference type="NCBI Taxonomy" id="672460"/>
    <lineage>
        <taxon>Bacteria</taxon>
        <taxon>Bacillati</taxon>
        <taxon>Actinomycetota</taxon>
        <taxon>Actinomycetes</taxon>
        <taxon>Micrococcales</taxon>
        <taxon>Dermacoccaceae</taxon>
        <taxon>Branchiibius</taxon>
    </lineage>
</organism>
<dbReference type="EMBL" id="UESZ01000001">
    <property type="protein sequence ID" value="SSA34244.1"/>
    <property type="molecule type" value="Genomic_DNA"/>
</dbReference>
<dbReference type="RefSeq" id="WP_211310200.1">
    <property type="nucleotide sequence ID" value="NZ_QGDN01000001.1"/>
</dbReference>
<sequence length="58" mass="6702">MPVVKTKKKCCKSSTRCKKCPVVWHRLAKQGHAERQDKRTFEVTGKVDKKSFKAARAR</sequence>
<accession>A0A2Y8ZQU7</accession>
<reference evidence="2" key="1">
    <citation type="submission" date="2016-10" db="EMBL/GenBank/DDBJ databases">
        <authorList>
            <person name="Varghese N."/>
            <person name="Submissions S."/>
        </authorList>
    </citation>
    <scope>NUCLEOTIDE SEQUENCE [LARGE SCALE GENOMIC DNA]</scope>
    <source>
        <strain evidence="2">DSM 22951</strain>
    </source>
</reference>
<name>A0A2Y8ZQU7_9MICO</name>
<gene>
    <name evidence="1" type="ORF">SAMN04489750_1551</name>
</gene>
<protein>
    <submittedName>
        <fullName evidence="1">Uncharacterized protein</fullName>
    </submittedName>
</protein>